<protein>
    <submittedName>
        <fullName evidence="1">Uncharacterized protein</fullName>
    </submittedName>
</protein>
<dbReference type="AlphaFoldDB" id="A0A843TI06"/>
<evidence type="ECO:0000313" key="2">
    <source>
        <dbReference type="Proteomes" id="UP000652761"/>
    </source>
</evidence>
<name>A0A843TI06_COLES</name>
<comment type="caution">
    <text evidence="1">The sequence shown here is derived from an EMBL/GenBank/DDBJ whole genome shotgun (WGS) entry which is preliminary data.</text>
</comment>
<gene>
    <name evidence="1" type="ORF">Taro_002181</name>
</gene>
<dbReference type="Proteomes" id="UP000652761">
    <property type="component" value="Unassembled WGS sequence"/>
</dbReference>
<keyword evidence="2" id="KW-1185">Reference proteome</keyword>
<dbReference type="EMBL" id="NMUH01000049">
    <property type="protein sequence ID" value="MQL69876.1"/>
    <property type="molecule type" value="Genomic_DNA"/>
</dbReference>
<evidence type="ECO:0000313" key="1">
    <source>
        <dbReference type="EMBL" id="MQL69876.1"/>
    </source>
</evidence>
<reference evidence="1" key="1">
    <citation type="submission" date="2017-07" db="EMBL/GenBank/DDBJ databases">
        <title>Taro Niue Genome Assembly and Annotation.</title>
        <authorList>
            <person name="Atibalentja N."/>
            <person name="Keating K."/>
            <person name="Fields C.J."/>
        </authorList>
    </citation>
    <scope>NUCLEOTIDE SEQUENCE</scope>
    <source>
        <strain evidence="1">Niue_2</strain>
        <tissue evidence="1">Leaf</tissue>
    </source>
</reference>
<organism evidence="1 2">
    <name type="scientific">Colocasia esculenta</name>
    <name type="common">Wild taro</name>
    <name type="synonym">Arum esculentum</name>
    <dbReference type="NCBI Taxonomy" id="4460"/>
    <lineage>
        <taxon>Eukaryota</taxon>
        <taxon>Viridiplantae</taxon>
        <taxon>Streptophyta</taxon>
        <taxon>Embryophyta</taxon>
        <taxon>Tracheophyta</taxon>
        <taxon>Spermatophyta</taxon>
        <taxon>Magnoliopsida</taxon>
        <taxon>Liliopsida</taxon>
        <taxon>Araceae</taxon>
        <taxon>Aroideae</taxon>
        <taxon>Colocasieae</taxon>
        <taxon>Colocasia</taxon>
    </lineage>
</organism>
<proteinExistence type="predicted"/>
<accession>A0A843TI06</accession>
<sequence length="59" mass="6543">MTTRSSSSSPLRLQRPAQTVIYKSTKAPCVNIRQFWTAIQCPALSLLYSSTDPVNATVR</sequence>